<evidence type="ECO:0000256" key="6">
    <source>
        <dbReference type="ARBA" id="ARBA00022691"/>
    </source>
</evidence>
<organism evidence="13 14">
    <name type="scientific">Thermus scotoductus</name>
    <dbReference type="NCBI Taxonomy" id="37636"/>
    <lineage>
        <taxon>Bacteria</taxon>
        <taxon>Thermotogati</taxon>
        <taxon>Deinococcota</taxon>
        <taxon>Deinococci</taxon>
        <taxon>Thermales</taxon>
        <taxon>Thermaceae</taxon>
        <taxon>Thermus</taxon>
    </lineage>
</organism>
<dbReference type="InterPro" id="IPR042118">
    <property type="entry name" value="QueA_dom1"/>
</dbReference>
<evidence type="ECO:0000256" key="12">
    <source>
        <dbReference type="ARBA" id="ARBA00076160"/>
    </source>
</evidence>
<evidence type="ECO:0000256" key="1">
    <source>
        <dbReference type="ARBA" id="ARBA00004496"/>
    </source>
</evidence>
<evidence type="ECO:0000256" key="2">
    <source>
        <dbReference type="ARBA" id="ARBA00004691"/>
    </source>
</evidence>
<evidence type="ECO:0000256" key="5">
    <source>
        <dbReference type="ARBA" id="ARBA00022679"/>
    </source>
</evidence>
<dbReference type="PANTHER" id="PTHR30307:SF0">
    <property type="entry name" value="S-ADENOSYLMETHIONINE:TRNA RIBOSYLTRANSFERASE-ISOMERASE"/>
    <property type="match status" value="1"/>
</dbReference>
<proteinExistence type="inferred from homology"/>
<comment type="caution">
    <text evidence="13">The sequence shown here is derived from an EMBL/GenBank/DDBJ whole genome shotgun (WGS) entry which is preliminary data.</text>
</comment>
<keyword evidence="4" id="KW-0963">Cytoplasm</keyword>
<dbReference type="GO" id="GO:0008616">
    <property type="term" value="P:tRNA queuosine(34) biosynthetic process"/>
    <property type="evidence" value="ECO:0007669"/>
    <property type="project" value="UniProtKB-KW"/>
</dbReference>
<evidence type="ECO:0000256" key="7">
    <source>
        <dbReference type="ARBA" id="ARBA00022785"/>
    </source>
</evidence>
<accession>A0A430S903</accession>
<comment type="subunit">
    <text evidence="3">Monomer.</text>
</comment>
<dbReference type="InterPro" id="IPR003699">
    <property type="entry name" value="QueA"/>
</dbReference>
<dbReference type="GO" id="GO:0005737">
    <property type="term" value="C:cytoplasm"/>
    <property type="evidence" value="ECO:0007669"/>
    <property type="project" value="UniProtKB-SubCell"/>
</dbReference>
<evidence type="ECO:0000313" key="14">
    <source>
        <dbReference type="Proteomes" id="UP000286928"/>
    </source>
</evidence>
<dbReference type="EC" id="2.4.99.17" evidence="10"/>
<dbReference type="Gene3D" id="3.40.1780.10">
    <property type="entry name" value="QueA-like"/>
    <property type="match status" value="1"/>
</dbReference>
<reference evidence="13 14" key="1">
    <citation type="journal article" date="2019" name="Extremophiles">
        <title>Biogeography of thermophiles and predominance of Thermus scotoductus in domestic water heaters.</title>
        <authorList>
            <person name="Wilpiszeski R.L."/>
            <person name="Zhang Z."/>
            <person name="House C.H."/>
        </authorList>
    </citation>
    <scope>NUCLEOTIDE SEQUENCE [LARGE SCALE GENOMIC DNA]</scope>
    <source>
        <strain evidence="13 14">20_S20</strain>
    </source>
</reference>
<keyword evidence="6" id="KW-0949">S-adenosyl-L-methionine</keyword>
<evidence type="ECO:0000256" key="11">
    <source>
        <dbReference type="ARBA" id="ARBA00069325"/>
    </source>
</evidence>
<evidence type="ECO:0000256" key="9">
    <source>
        <dbReference type="ARBA" id="ARBA00061210"/>
    </source>
</evidence>
<sequence>VEEDGVRLLRFQGGLMAHLEEVGEVPLPPYIKARIPPERYQTVYARRPGSVAAPTAGLHFTPELLARLRDMGVELRFLTLHVGPGTFRPVKGDPEKHEMHPEPYEIPEETAEAINRAKKEGRRVVAVGTTVARALESAFQEGIGVVPGMGETRLFIRPPYAFQVIDALFTNFHLPRSTLLMLVAAFLGYEKTMEAYRLAVAERYRFYSLGDAMLIL</sequence>
<dbReference type="Pfam" id="PF02547">
    <property type="entry name" value="Queuosine_synth"/>
    <property type="match status" value="1"/>
</dbReference>
<keyword evidence="5 13" id="KW-0808">Transferase</keyword>
<feature type="non-terminal residue" evidence="13">
    <location>
        <position position="1"/>
    </location>
</feature>
<dbReference type="InterPro" id="IPR042119">
    <property type="entry name" value="QueA_dom2"/>
</dbReference>
<name>A0A430S903_THESC</name>
<dbReference type="GO" id="GO:0051075">
    <property type="term" value="F:S-adenosylmethionine:tRNA ribosyltransferase-isomerase activity"/>
    <property type="evidence" value="ECO:0007669"/>
    <property type="project" value="UniProtKB-EC"/>
</dbReference>
<comment type="subcellular location">
    <subcellularLocation>
        <location evidence="1">Cytoplasm</location>
    </subcellularLocation>
</comment>
<keyword evidence="7" id="KW-0671">Queuosine biosynthesis</keyword>
<comment type="pathway">
    <text evidence="2">tRNA modification; tRNA-queuosine biosynthesis.</text>
</comment>
<evidence type="ECO:0000256" key="10">
    <source>
        <dbReference type="ARBA" id="ARBA00066503"/>
    </source>
</evidence>
<dbReference type="FunFam" id="3.40.1780.10:FF:000001">
    <property type="entry name" value="S-adenosylmethionine:tRNA ribosyltransferase-isomerase"/>
    <property type="match status" value="1"/>
</dbReference>
<evidence type="ECO:0000313" key="13">
    <source>
        <dbReference type="EMBL" id="RTH32200.1"/>
    </source>
</evidence>
<evidence type="ECO:0000256" key="8">
    <source>
        <dbReference type="ARBA" id="ARBA00052751"/>
    </source>
</evidence>
<dbReference type="NCBIfam" id="TIGR00113">
    <property type="entry name" value="queA"/>
    <property type="match status" value="1"/>
</dbReference>
<dbReference type="PANTHER" id="PTHR30307">
    <property type="entry name" value="S-ADENOSYLMETHIONINE:TRNA RIBOSYLTRANSFERASE-ISOMERASE"/>
    <property type="match status" value="1"/>
</dbReference>
<dbReference type="Proteomes" id="UP000286928">
    <property type="component" value="Unassembled WGS sequence"/>
</dbReference>
<dbReference type="SUPFAM" id="SSF111337">
    <property type="entry name" value="QueA-like"/>
    <property type="match status" value="1"/>
</dbReference>
<evidence type="ECO:0000256" key="4">
    <source>
        <dbReference type="ARBA" id="ARBA00022490"/>
    </source>
</evidence>
<dbReference type="RefSeq" id="WP_126207673.1">
    <property type="nucleotide sequence ID" value="NZ_PEMC01000203.1"/>
</dbReference>
<evidence type="ECO:0000256" key="3">
    <source>
        <dbReference type="ARBA" id="ARBA00011245"/>
    </source>
</evidence>
<keyword evidence="13" id="KW-0413">Isomerase</keyword>
<comment type="similarity">
    <text evidence="9">Belongs to the QueA family.</text>
</comment>
<dbReference type="InterPro" id="IPR036100">
    <property type="entry name" value="QueA_sf"/>
</dbReference>
<dbReference type="Gene3D" id="2.40.10.240">
    <property type="entry name" value="QueA-like"/>
    <property type="match status" value="1"/>
</dbReference>
<protein>
    <recommendedName>
        <fullName evidence="11">S-adenosylmethionine:tRNA ribosyltransferase-isomerase</fullName>
        <ecNumber evidence="10">2.4.99.17</ecNumber>
    </recommendedName>
    <alternativeName>
        <fullName evidence="12">Queuosine biosynthesis protein QueA</fullName>
    </alternativeName>
</protein>
<gene>
    <name evidence="13" type="primary">queA</name>
    <name evidence="13" type="ORF">CSW33_06490</name>
</gene>
<dbReference type="EMBL" id="PEMD01000194">
    <property type="protein sequence ID" value="RTH32200.1"/>
    <property type="molecule type" value="Genomic_DNA"/>
</dbReference>
<dbReference type="AlphaFoldDB" id="A0A430S903"/>
<comment type="catalytic activity">
    <reaction evidence="8">
        <text>7-aminomethyl-7-carbaguanosine(34) in tRNA + S-adenosyl-L-methionine = epoxyqueuosine(34) in tRNA + adenine + L-methionine + 2 H(+)</text>
        <dbReference type="Rhea" id="RHEA:32155"/>
        <dbReference type="Rhea" id="RHEA-COMP:10342"/>
        <dbReference type="Rhea" id="RHEA-COMP:18582"/>
        <dbReference type="ChEBI" id="CHEBI:15378"/>
        <dbReference type="ChEBI" id="CHEBI:16708"/>
        <dbReference type="ChEBI" id="CHEBI:57844"/>
        <dbReference type="ChEBI" id="CHEBI:59789"/>
        <dbReference type="ChEBI" id="CHEBI:82833"/>
        <dbReference type="ChEBI" id="CHEBI:194443"/>
        <dbReference type="EC" id="2.4.99.17"/>
    </reaction>
</comment>